<reference evidence="2" key="2">
    <citation type="submission" date="2015-01" db="EMBL/GenBank/DDBJ databases">
        <title>Evolutionary Origins and Diversification of the Mycorrhizal Mutualists.</title>
        <authorList>
            <consortium name="DOE Joint Genome Institute"/>
            <consortium name="Mycorrhizal Genomics Consortium"/>
            <person name="Kohler A."/>
            <person name="Kuo A."/>
            <person name="Nagy L.G."/>
            <person name="Floudas D."/>
            <person name="Copeland A."/>
            <person name="Barry K.W."/>
            <person name="Cichocki N."/>
            <person name="Veneault-Fourrey C."/>
            <person name="LaButti K."/>
            <person name="Lindquist E.A."/>
            <person name="Lipzen A."/>
            <person name="Lundell T."/>
            <person name="Morin E."/>
            <person name="Murat C."/>
            <person name="Riley R."/>
            <person name="Ohm R."/>
            <person name="Sun H."/>
            <person name="Tunlid A."/>
            <person name="Henrissat B."/>
            <person name="Grigoriev I.V."/>
            <person name="Hibbett D.S."/>
            <person name="Martin F."/>
        </authorList>
    </citation>
    <scope>NUCLEOTIDE SEQUENCE [LARGE SCALE GENOMIC DNA]</scope>
    <source>
        <strain evidence="2">Ve08.2h10</strain>
    </source>
</reference>
<accession>A0A0D0BLR2</accession>
<dbReference type="EMBL" id="KN830630">
    <property type="protein sequence ID" value="KIK72612.1"/>
    <property type="molecule type" value="Genomic_DNA"/>
</dbReference>
<dbReference type="OrthoDB" id="3265433at2759"/>
<reference evidence="1 2" key="1">
    <citation type="submission" date="2014-04" db="EMBL/GenBank/DDBJ databases">
        <authorList>
            <consortium name="DOE Joint Genome Institute"/>
            <person name="Kuo A."/>
            <person name="Kohler A."/>
            <person name="Jargeat P."/>
            <person name="Nagy L.G."/>
            <person name="Floudas D."/>
            <person name="Copeland A."/>
            <person name="Barry K.W."/>
            <person name="Cichocki N."/>
            <person name="Veneault-Fourrey C."/>
            <person name="LaButti K."/>
            <person name="Lindquist E.A."/>
            <person name="Lipzen A."/>
            <person name="Lundell T."/>
            <person name="Morin E."/>
            <person name="Murat C."/>
            <person name="Sun H."/>
            <person name="Tunlid A."/>
            <person name="Henrissat B."/>
            <person name="Grigoriev I.V."/>
            <person name="Hibbett D.S."/>
            <person name="Martin F."/>
            <person name="Nordberg H.P."/>
            <person name="Cantor M.N."/>
            <person name="Hua S.X."/>
        </authorList>
    </citation>
    <scope>NUCLEOTIDE SEQUENCE [LARGE SCALE GENOMIC DNA]</scope>
    <source>
        <strain evidence="1 2">Ve08.2h10</strain>
    </source>
</reference>
<dbReference type="InParanoid" id="A0A0D0BLR2"/>
<dbReference type="HOGENOM" id="CLU_003703_9_2_1"/>
<dbReference type="Proteomes" id="UP000054538">
    <property type="component" value="Unassembled WGS sequence"/>
</dbReference>
<protein>
    <submittedName>
        <fullName evidence="1">Uncharacterized protein</fullName>
    </submittedName>
</protein>
<name>A0A0D0BLR2_9AGAM</name>
<feature type="non-terminal residue" evidence="1">
    <location>
        <position position="1"/>
    </location>
</feature>
<evidence type="ECO:0000313" key="2">
    <source>
        <dbReference type="Proteomes" id="UP000054538"/>
    </source>
</evidence>
<evidence type="ECO:0000313" key="1">
    <source>
        <dbReference type="EMBL" id="KIK72612.1"/>
    </source>
</evidence>
<feature type="non-terminal residue" evidence="1">
    <location>
        <position position="63"/>
    </location>
</feature>
<proteinExistence type="predicted"/>
<sequence length="63" mass="7189">RVMIALCAINAILAQYQALSKVHLKVSSMVAEPNARGHRNGTLPWFWSMDITRDTEANNWMME</sequence>
<dbReference type="AlphaFoldDB" id="A0A0D0BLR2"/>
<organism evidence="1 2">
    <name type="scientific">Paxillus rubicundulus Ve08.2h10</name>
    <dbReference type="NCBI Taxonomy" id="930991"/>
    <lineage>
        <taxon>Eukaryota</taxon>
        <taxon>Fungi</taxon>
        <taxon>Dikarya</taxon>
        <taxon>Basidiomycota</taxon>
        <taxon>Agaricomycotina</taxon>
        <taxon>Agaricomycetes</taxon>
        <taxon>Agaricomycetidae</taxon>
        <taxon>Boletales</taxon>
        <taxon>Paxilineae</taxon>
        <taxon>Paxillaceae</taxon>
        <taxon>Paxillus</taxon>
    </lineage>
</organism>
<gene>
    <name evidence="1" type="ORF">PAXRUDRAFT_56173</name>
</gene>
<keyword evidence="2" id="KW-1185">Reference proteome</keyword>